<dbReference type="InterPro" id="IPR027417">
    <property type="entry name" value="P-loop_NTPase"/>
</dbReference>
<organism evidence="4 5">
    <name type="scientific">Eragrostis curvula</name>
    <name type="common">weeping love grass</name>
    <dbReference type="NCBI Taxonomy" id="38414"/>
    <lineage>
        <taxon>Eukaryota</taxon>
        <taxon>Viridiplantae</taxon>
        <taxon>Streptophyta</taxon>
        <taxon>Embryophyta</taxon>
        <taxon>Tracheophyta</taxon>
        <taxon>Spermatophyta</taxon>
        <taxon>Magnoliopsida</taxon>
        <taxon>Liliopsida</taxon>
        <taxon>Poales</taxon>
        <taxon>Poaceae</taxon>
        <taxon>PACMAD clade</taxon>
        <taxon>Chloridoideae</taxon>
        <taxon>Eragrostideae</taxon>
        <taxon>Eragrostidinae</taxon>
        <taxon>Eragrostis</taxon>
    </lineage>
</organism>
<dbReference type="PROSITE" id="PS50162">
    <property type="entry name" value="RECA_2"/>
    <property type="match status" value="1"/>
</dbReference>
<protein>
    <recommendedName>
        <fullName evidence="3">RecA family profile 1 domain-containing protein</fullName>
    </recommendedName>
</protein>
<dbReference type="GO" id="GO:0000150">
    <property type="term" value="F:DNA strand exchange activity"/>
    <property type="evidence" value="ECO:0007669"/>
    <property type="project" value="TreeGrafter"/>
</dbReference>
<dbReference type="GO" id="GO:0070192">
    <property type="term" value="P:chromosome organization involved in meiotic cell cycle"/>
    <property type="evidence" value="ECO:0007669"/>
    <property type="project" value="TreeGrafter"/>
</dbReference>
<proteinExistence type="predicted"/>
<dbReference type="GO" id="GO:0000730">
    <property type="term" value="P:DNA recombinase assembly"/>
    <property type="evidence" value="ECO:0007669"/>
    <property type="project" value="TreeGrafter"/>
</dbReference>
<dbReference type="GO" id="GO:0140664">
    <property type="term" value="F:ATP-dependent DNA damage sensor activity"/>
    <property type="evidence" value="ECO:0007669"/>
    <property type="project" value="InterPro"/>
</dbReference>
<dbReference type="Proteomes" id="UP000324897">
    <property type="component" value="Unassembled WGS sequence"/>
</dbReference>
<dbReference type="Pfam" id="PF08423">
    <property type="entry name" value="Rad51"/>
    <property type="match status" value="1"/>
</dbReference>
<name>A0A5J9W4U5_9POAL</name>
<dbReference type="SUPFAM" id="SSF52540">
    <property type="entry name" value="P-loop containing nucleoside triphosphate hydrolases"/>
    <property type="match status" value="1"/>
</dbReference>
<dbReference type="GO" id="GO:0003690">
    <property type="term" value="F:double-stranded DNA binding"/>
    <property type="evidence" value="ECO:0007669"/>
    <property type="project" value="TreeGrafter"/>
</dbReference>
<sequence>IVDSMIALCRVDFSGRGELAEHQQKLAQMIFRLTKIAEEFNVAVYISNQDYNLAPPLFHLLLIQVVVCVEVYK</sequence>
<evidence type="ECO:0000313" key="4">
    <source>
        <dbReference type="EMBL" id="TVU43148.1"/>
    </source>
</evidence>
<gene>
    <name evidence="4" type="ORF">EJB05_09590</name>
</gene>
<evidence type="ECO:0000256" key="1">
    <source>
        <dbReference type="ARBA" id="ARBA00022741"/>
    </source>
</evidence>
<dbReference type="GO" id="GO:0006312">
    <property type="term" value="P:mitotic recombination"/>
    <property type="evidence" value="ECO:0007669"/>
    <property type="project" value="TreeGrafter"/>
</dbReference>
<keyword evidence="1" id="KW-0547">Nucleotide-binding</keyword>
<feature type="domain" description="RecA family profile 1" evidence="3">
    <location>
        <begin position="1"/>
        <end position="50"/>
    </location>
</feature>
<evidence type="ECO:0000313" key="5">
    <source>
        <dbReference type="Proteomes" id="UP000324897"/>
    </source>
</evidence>
<keyword evidence="2" id="KW-0067">ATP-binding</keyword>
<dbReference type="EMBL" id="RWGY01000005">
    <property type="protein sequence ID" value="TVU43148.1"/>
    <property type="molecule type" value="Genomic_DNA"/>
</dbReference>
<evidence type="ECO:0000259" key="3">
    <source>
        <dbReference type="PROSITE" id="PS50162"/>
    </source>
</evidence>
<keyword evidence="5" id="KW-1185">Reference proteome</keyword>
<evidence type="ECO:0000256" key="2">
    <source>
        <dbReference type="ARBA" id="ARBA00022840"/>
    </source>
</evidence>
<dbReference type="GO" id="GO:0003697">
    <property type="term" value="F:single-stranded DNA binding"/>
    <property type="evidence" value="ECO:0007669"/>
    <property type="project" value="TreeGrafter"/>
</dbReference>
<dbReference type="OrthoDB" id="1617297at2759"/>
<dbReference type="GO" id="GO:0007131">
    <property type="term" value="P:reciprocal meiotic recombination"/>
    <property type="evidence" value="ECO:0007669"/>
    <property type="project" value="TreeGrafter"/>
</dbReference>
<dbReference type="InterPro" id="IPR013632">
    <property type="entry name" value="Rad51_C"/>
</dbReference>
<dbReference type="GO" id="GO:0005524">
    <property type="term" value="F:ATP binding"/>
    <property type="evidence" value="ECO:0007669"/>
    <property type="project" value="UniProtKB-KW"/>
</dbReference>
<dbReference type="GO" id="GO:0000794">
    <property type="term" value="C:condensed nuclear chromosome"/>
    <property type="evidence" value="ECO:0007669"/>
    <property type="project" value="TreeGrafter"/>
</dbReference>
<dbReference type="PANTHER" id="PTHR22942">
    <property type="entry name" value="RECA/RAD51/RADA DNA STRAND-PAIRING FAMILY MEMBER"/>
    <property type="match status" value="1"/>
</dbReference>
<dbReference type="GO" id="GO:0042148">
    <property type="term" value="P:DNA strand invasion"/>
    <property type="evidence" value="ECO:0007669"/>
    <property type="project" value="TreeGrafter"/>
</dbReference>
<dbReference type="InterPro" id="IPR020588">
    <property type="entry name" value="RecA_ATP-bd"/>
</dbReference>
<feature type="non-terminal residue" evidence="4">
    <location>
        <position position="1"/>
    </location>
</feature>
<reference evidence="4 5" key="1">
    <citation type="journal article" date="2019" name="Sci. Rep.">
        <title>A high-quality genome of Eragrostis curvula grass provides insights into Poaceae evolution and supports new strategies to enhance forage quality.</title>
        <authorList>
            <person name="Carballo J."/>
            <person name="Santos B.A.C.M."/>
            <person name="Zappacosta D."/>
            <person name="Garbus I."/>
            <person name="Selva J.P."/>
            <person name="Gallo C.A."/>
            <person name="Diaz A."/>
            <person name="Albertini E."/>
            <person name="Caccamo M."/>
            <person name="Echenique V."/>
        </authorList>
    </citation>
    <scope>NUCLEOTIDE SEQUENCE [LARGE SCALE GENOMIC DNA]</scope>
    <source>
        <strain evidence="5">cv. Victoria</strain>
        <tissue evidence="4">Leaf</tissue>
    </source>
</reference>
<dbReference type="AlphaFoldDB" id="A0A5J9W4U5"/>
<dbReference type="Gramene" id="TVU43148">
    <property type="protein sequence ID" value="TVU43148"/>
    <property type="gene ID" value="EJB05_09590"/>
</dbReference>
<accession>A0A5J9W4U5</accession>
<comment type="caution">
    <text evidence="4">The sequence shown here is derived from an EMBL/GenBank/DDBJ whole genome shotgun (WGS) entry which is preliminary data.</text>
</comment>
<dbReference type="PANTHER" id="PTHR22942:SF30">
    <property type="entry name" value="MEIOTIC RECOMBINATION PROTEIN DMC1_LIM15 HOMOLOG"/>
    <property type="match status" value="1"/>
</dbReference>
<dbReference type="Gene3D" id="3.40.50.300">
    <property type="entry name" value="P-loop containing nucleotide triphosphate hydrolases"/>
    <property type="match status" value="1"/>
</dbReference>